<dbReference type="RefSeq" id="XP_017986679.1">
    <property type="nucleotide sequence ID" value="XM_018131433.1"/>
</dbReference>
<dbReference type="InterPro" id="IPR020904">
    <property type="entry name" value="Sc_DH/Rdtase_CS"/>
</dbReference>
<dbReference type="InterPro" id="IPR036291">
    <property type="entry name" value="NAD(P)-bd_dom_sf"/>
</dbReference>
<dbReference type="AlphaFoldDB" id="A0A109UY46"/>
<reference evidence="5 6" key="1">
    <citation type="submission" date="2016-01" db="EMBL/GenBank/DDBJ databases">
        <title>Genome sequence of the yeast Holleya sinecauda.</title>
        <authorList>
            <person name="Dietrich F.S."/>
        </authorList>
    </citation>
    <scope>NUCLEOTIDE SEQUENCE [LARGE SCALE GENOMIC DNA]</scope>
    <source>
        <strain evidence="5 6">ATCC 58844</strain>
    </source>
</reference>
<dbReference type="EMBL" id="CP014243">
    <property type="protein sequence ID" value="AMD19683.1"/>
    <property type="molecule type" value="Genomic_DNA"/>
</dbReference>
<dbReference type="Proteomes" id="UP000243052">
    <property type="component" value="Chromosome iii"/>
</dbReference>
<evidence type="ECO:0000256" key="1">
    <source>
        <dbReference type="ARBA" id="ARBA00006484"/>
    </source>
</evidence>
<gene>
    <name evidence="5" type="ORF">AW171_hschr31533</name>
</gene>
<sequence length="302" mass="33063">MTETKVAVITGASSGIGFALAKALAADGYKVITVSRRTAPIEPLVAQYGAEKVIALPVDISEPANVVSLREKLTELLPDGKIHLLFNNAGQACTNYATDAPHDEVERCFKINFYAPVNITRELASFLINAQGTIVFTGSVAATVPFPITTIYSASKAALHQYAKILHIEMRIYGVRVINAVTGGVRTDIGDRHTLPETSRMNFPEGIAAYEYSMNFFSGFKFMDPDVYAKRLLKDVYSSSDPIFVYRGKLASILSWAVSLSPLWLTEWAVIKKFKLGPLVKHFKNKRNQKPTGVSGASPKQS</sequence>
<dbReference type="InterPro" id="IPR002347">
    <property type="entry name" value="SDR_fam"/>
</dbReference>
<proteinExistence type="inferred from homology"/>
<dbReference type="PRINTS" id="PR00081">
    <property type="entry name" value="GDHRDH"/>
</dbReference>
<keyword evidence="3" id="KW-0560">Oxidoreductase</keyword>
<dbReference type="Pfam" id="PF00106">
    <property type="entry name" value="adh_short"/>
    <property type="match status" value="1"/>
</dbReference>
<dbReference type="GO" id="GO:0005811">
    <property type="term" value="C:lipid droplet"/>
    <property type="evidence" value="ECO:0007669"/>
    <property type="project" value="TreeGrafter"/>
</dbReference>
<evidence type="ECO:0000313" key="6">
    <source>
        <dbReference type="Proteomes" id="UP000243052"/>
    </source>
</evidence>
<evidence type="ECO:0000313" key="5">
    <source>
        <dbReference type="EMBL" id="AMD19683.1"/>
    </source>
</evidence>
<dbReference type="SUPFAM" id="SSF51735">
    <property type="entry name" value="NAD(P)-binding Rossmann-fold domains"/>
    <property type="match status" value="1"/>
</dbReference>
<dbReference type="GO" id="GO:0004806">
    <property type="term" value="F:triacylglycerol lipase activity"/>
    <property type="evidence" value="ECO:0007669"/>
    <property type="project" value="TreeGrafter"/>
</dbReference>
<comment type="similarity">
    <text evidence="1 4">Belongs to the short-chain dehydrogenases/reductases (SDR) family.</text>
</comment>
<dbReference type="GO" id="GO:0000140">
    <property type="term" value="F:acylglycerone-phosphate reductase (NADP+) activity"/>
    <property type="evidence" value="ECO:0007669"/>
    <property type="project" value="TreeGrafter"/>
</dbReference>
<organism evidence="5 6">
    <name type="scientific">Eremothecium sinecaudum</name>
    <dbReference type="NCBI Taxonomy" id="45286"/>
    <lineage>
        <taxon>Eukaryota</taxon>
        <taxon>Fungi</taxon>
        <taxon>Dikarya</taxon>
        <taxon>Ascomycota</taxon>
        <taxon>Saccharomycotina</taxon>
        <taxon>Saccharomycetes</taxon>
        <taxon>Saccharomycetales</taxon>
        <taxon>Saccharomycetaceae</taxon>
        <taxon>Eremothecium</taxon>
    </lineage>
</organism>
<dbReference type="Gene3D" id="3.40.50.720">
    <property type="entry name" value="NAD(P)-binding Rossmann-like Domain"/>
    <property type="match status" value="1"/>
</dbReference>
<dbReference type="GO" id="GO:0005783">
    <property type="term" value="C:endoplasmic reticulum"/>
    <property type="evidence" value="ECO:0007669"/>
    <property type="project" value="TreeGrafter"/>
</dbReference>
<dbReference type="GO" id="GO:0019433">
    <property type="term" value="P:triglyceride catabolic process"/>
    <property type="evidence" value="ECO:0007669"/>
    <property type="project" value="TreeGrafter"/>
</dbReference>
<dbReference type="GeneID" id="28722897"/>
<keyword evidence="6" id="KW-1185">Reference proteome</keyword>
<dbReference type="PROSITE" id="PS00061">
    <property type="entry name" value="ADH_SHORT"/>
    <property type="match status" value="1"/>
</dbReference>
<dbReference type="PANTHER" id="PTHR44169:SF6">
    <property type="entry name" value="NADPH-DEPENDENT 1-ACYLDIHYDROXYACETONE PHOSPHATE REDUCTASE"/>
    <property type="match status" value="1"/>
</dbReference>
<evidence type="ECO:0000256" key="3">
    <source>
        <dbReference type="ARBA" id="ARBA00023002"/>
    </source>
</evidence>
<evidence type="ECO:0000256" key="2">
    <source>
        <dbReference type="ARBA" id="ARBA00022857"/>
    </source>
</evidence>
<keyword evidence="2" id="KW-0521">NADP</keyword>
<dbReference type="PRINTS" id="PR00080">
    <property type="entry name" value="SDRFAMILY"/>
</dbReference>
<evidence type="ECO:0000256" key="4">
    <source>
        <dbReference type="RuleBase" id="RU000363"/>
    </source>
</evidence>
<protein>
    <submittedName>
        <fullName evidence="5">HCL468Cp</fullName>
    </submittedName>
</protein>
<name>A0A109UY46_9SACH</name>
<dbReference type="OrthoDB" id="2102561at2759"/>
<accession>A0A109UY46</accession>
<dbReference type="GO" id="GO:0006654">
    <property type="term" value="P:phosphatidic acid biosynthetic process"/>
    <property type="evidence" value="ECO:0007669"/>
    <property type="project" value="TreeGrafter"/>
</dbReference>
<dbReference type="STRING" id="45286.A0A109UY46"/>
<dbReference type="PANTHER" id="PTHR44169">
    <property type="entry name" value="NADPH-DEPENDENT 1-ACYLDIHYDROXYACETONE PHOSPHATE REDUCTASE"/>
    <property type="match status" value="1"/>
</dbReference>